<dbReference type="Pfam" id="PF16124">
    <property type="entry name" value="RecQ_Zn_bind"/>
    <property type="match status" value="1"/>
</dbReference>
<dbReference type="InterPro" id="IPR011545">
    <property type="entry name" value="DEAD/DEAH_box_helicase_dom"/>
</dbReference>
<dbReference type="GO" id="GO:0016787">
    <property type="term" value="F:hydrolase activity"/>
    <property type="evidence" value="ECO:0007669"/>
    <property type="project" value="UniProtKB-KW"/>
</dbReference>
<dbReference type="InterPro" id="IPR010997">
    <property type="entry name" value="HRDC-like_sf"/>
</dbReference>
<dbReference type="InterPro" id="IPR044876">
    <property type="entry name" value="HRDC_dom_sf"/>
</dbReference>
<dbReference type="GO" id="GO:0009378">
    <property type="term" value="F:four-way junction helicase activity"/>
    <property type="evidence" value="ECO:0007669"/>
    <property type="project" value="TreeGrafter"/>
</dbReference>
<dbReference type="SUPFAM" id="SSF47819">
    <property type="entry name" value="HRDC-like"/>
    <property type="match status" value="1"/>
</dbReference>
<dbReference type="InterPro" id="IPR004589">
    <property type="entry name" value="DNA_helicase_ATP-dep_RecQ"/>
</dbReference>
<dbReference type="GO" id="GO:0005634">
    <property type="term" value="C:nucleus"/>
    <property type="evidence" value="ECO:0007669"/>
    <property type="project" value="UniProtKB-SubCell"/>
</dbReference>
<evidence type="ECO:0000256" key="6">
    <source>
        <dbReference type="ARBA" id="ARBA00022840"/>
    </source>
</evidence>
<dbReference type="InterPro" id="IPR032284">
    <property type="entry name" value="RecQ_Zn-bd"/>
</dbReference>
<dbReference type="EC" id="5.6.2.4" evidence="11"/>
<dbReference type="InterPro" id="IPR002464">
    <property type="entry name" value="DNA/RNA_helicase_DEAH_CS"/>
</dbReference>
<feature type="domain" description="Helicase C-terminal" evidence="15">
    <location>
        <begin position="272"/>
        <end position="415"/>
    </location>
</feature>
<evidence type="ECO:0000256" key="3">
    <source>
        <dbReference type="ARBA" id="ARBA00022741"/>
    </source>
</evidence>
<dbReference type="Gene3D" id="1.10.150.80">
    <property type="entry name" value="HRDC domain"/>
    <property type="match status" value="1"/>
</dbReference>
<evidence type="ECO:0000259" key="13">
    <source>
        <dbReference type="PROSITE" id="PS50967"/>
    </source>
</evidence>
<comment type="catalytic activity">
    <reaction evidence="10 11">
        <text>Couples ATP hydrolysis with the unwinding of duplex DNA by translocating in the 3'-5' direction.</text>
        <dbReference type="EC" id="5.6.2.4"/>
    </reaction>
</comment>
<dbReference type="PANTHER" id="PTHR13710:SF153">
    <property type="entry name" value="RECQ-LIKE DNA HELICASE BLM"/>
    <property type="match status" value="1"/>
</dbReference>
<dbReference type="SMART" id="SM00490">
    <property type="entry name" value="HELICc"/>
    <property type="match status" value="1"/>
</dbReference>
<keyword evidence="4 11" id="KW-0378">Hydrolase</keyword>
<keyword evidence="5 11" id="KW-0347">Helicase</keyword>
<evidence type="ECO:0000259" key="14">
    <source>
        <dbReference type="PROSITE" id="PS51192"/>
    </source>
</evidence>
<keyword evidence="8" id="KW-0413">Isomerase</keyword>
<dbReference type="CDD" id="cd17920">
    <property type="entry name" value="DEXHc_RecQ"/>
    <property type="match status" value="1"/>
</dbReference>
<evidence type="ECO:0000256" key="2">
    <source>
        <dbReference type="ARBA" id="ARBA00005446"/>
    </source>
</evidence>
<dbReference type="InterPro" id="IPR001650">
    <property type="entry name" value="Helicase_C-like"/>
</dbReference>
<accession>A0A8K1CC49</accession>
<keyword evidence="9 11" id="KW-0539">Nucleus</keyword>
<dbReference type="PROSITE" id="PS00690">
    <property type="entry name" value="DEAH_ATP_HELICASE"/>
    <property type="match status" value="1"/>
</dbReference>
<dbReference type="GO" id="GO:0005524">
    <property type="term" value="F:ATP binding"/>
    <property type="evidence" value="ECO:0007669"/>
    <property type="project" value="UniProtKB-KW"/>
</dbReference>
<evidence type="ECO:0000313" key="16">
    <source>
        <dbReference type="EMBL" id="TMW60400.1"/>
    </source>
</evidence>
<evidence type="ECO:0000256" key="7">
    <source>
        <dbReference type="ARBA" id="ARBA00023125"/>
    </source>
</evidence>
<feature type="compositionally biased region" description="Basic and acidic residues" evidence="12">
    <location>
        <begin position="469"/>
        <end position="484"/>
    </location>
</feature>
<evidence type="ECO:0000259" key="15">
    <source>
        <dbReference type="PROSITE" id="PS51194"/>
    </source>
</evidence>
<dbReference type="PROSITE" id="PS51192">
    <property type="entry name" value="HELICASE_ATP_BIND_1"/>
    <property type="match status" value="1"/>
</dbReference>
<organism evidence="16 17">
    <name type="scientific">Pythium oligandrum</name>
    <name type="common">Mycoparasitic fungus</name>
    <dbReference type="NCBI Taxonomy" id="41045"/>
    <lineage>
        <taxon>Eukaryota</taxon>
        <taxon>Sar</taxon>
        <taxon>Stramenopiles</taxon>
        <taxon>Oomycota</taxon>
        <taxon>Peronosporomycetes</taxon>
        <taxon>Pythiales</taxon>
        <taxon>Pythiaceae</taxon>
        <taxon>Pythium</taxon>
    </lineage>
</organism>
<comment type="similarity">
    <text evidence="2 11">Belongs to the helicase family. RecQ subfamily.</text>
</comment>
<name>A0A8K1CC49_PYTOL</name>
<feature type="region of interest" description="Disordered" evidence="12">
    <location>
        <begin position="469"/>
        <end position="493"/>
    </location>
</feature>
<dbReference type="Pfam" id="PF00270">
    <property type="entry name" value="DEAD"/>
    <property type="match status" value="1"/>
</dbReference>
<comment type="catalytic activity">
    <reaction evidence="11">
        <text>ATP + H2O = ADP + phosphate + H(+)</text>
        <dbReference type="Rhea" id="RHEA:13065"/>
        <dbReference type="ChEBI" id="CHEBI:15377"/>
        <dbReference type="ChEBI" id="CHEBI:15378"/>
        <dbReference type="ChEBI" id="CHEBI:30616"/>
        <dbReference type="ChEBI" id="CHEBI:43474"/>
        <dbReference type="ChEBI" id="CHEBI:456216"/>
    </reaction>
</comment>
<dbReference type="GO" id="GO:0005737">
    <property type="term" value="C:cytoplasm"/>
    <property type="evidence" value="ECO:0007669"/>
    <property type="project" value="TreeGrafter"/>
</dbReference>
<dbReference type="EMBL" id="SPLM01000108">
    <property type="protein sequence ID" value="TMW60400.1"/>
    <property type="molecule type" value="Genomic_DNA"/>
</dbReference>
<dbReference type="Gene3D" id="3.40.50.300">
    <property type="entry name" value="P-loop containing nucleotide triphosphate hydrolases"/>
    <property type="match status" value="2"/>
</dbReference>
<evidence type="ECO:0000256" key="1">
    <source>
        <dbReference type="ARBA" id="ARBA00004123"/>
    </source>
</evidence>
<comment type="caution">
    <text evidence="16">The sequence shown here is derived from an EMBL/GenBank/DDBJ whole genome shotgun (WGS) entry which is preliminary data.</text>
</comment>
<keyword evidence="3 11" id="KW-0547">Nucleotide-binding</keyword>
<dbReference type="GO" id="GO:0000724">
    <property type="term" value="P:double-strand break repair via homologous recombination"/>
    <property type="evidence" value="ECO:0007669"/>
    <property type="project" value="TreeGrafter"/>
</dbReference>
<dbReference type="PANTHER" id="PTHR13710">
    <property type="entry name" value="DNA HELICASE RECQ FAMILY MEMBER"/>
    <property type="match status" value="1"/>
</dbReference>
<dbReference type="NCBIfam" id="TIGR00614">
    <property type="entry name" value="recQ_fam"/>
    <property type="match status" value="1"/>
</dbReference>
<keyword evidence="17" id="KW-1185">Reference proteome</keyword>
<dbReference type="GO" id="GO:0003677">
    <property type="term" value="F:DNA binding"/>
    <property type="evidence" value="ECO:0007669"/>
    <property type="project" value="UniProtKB-KW"/>
</dbReference>
<evidence type="ECO:0000313" key="17">
    <source>
        <dbReference type="Proteomes" id="UP000794436"/>
    </source>
</evidence>
<comment type="subcellular location">
    <subcellularLocation>
        <location evidence="1 11">Nucleus</location>
    </subcellularLocation>
</comment>
<evidence type="ECO:0000256" key="12">
    <source>
        <dbReference type="SAM" id="MobiDB-lite"/>
    </source>
</evidence>
<dbReference type="SUPFAM" id="SSF52540">
    <property type="entry name" value="P-loop containing nucleoside triphosphate hydrolases"/>
    <property type="match status" value="1"/>
</dbReference>
<keyword evidence="6 11" id="KW-0067">ATP-binding</keyword>
<dbReference type="GO" id="GO:0005694">
    <property type="term" value="C:chromosome"/>
    <property type="evidence" value="ECO:0007669"/>
    <property type="project" value="TreeGrafter"/>
</dbReference>
<dbReference type="SMART" id="SM00487">
    <property type="entry name" value="DEXDc"/>
    <property type="match status" value="1"/>
</dbReference>
<evidence type="ECO:0000256" key="8">
    <source>
        <dbReference type="ARBA" id="ARBA00023235"/>
    </source>
</evidence>
<dbReference type="PROSITE" id="PS51194">
    <property type="entry name" value="HELICASE_CTER"/>
    <property type="match status" value="1"/>
</dbReference>
<dbReference type="InterPro" id="IPR002121">
    <property type="entry name" value="HRDC_dom"/>
</dbReference>
<dbReference type="Proteomes" id="UP000794436">
    <property type="component" value="Unassembled WGS sequence"/>
</dbReference>
<proteinExistence type="inferred from homology"/>
<gene>
    <name evidence="16" type="ORF">Poli38472_000442</name>
</gene>
<keyword evidence="7" id="KW-0238">DNA-binding</keyword>
<reference evidence="16" key="1">
    <citation type="submission" date="2019-03" db="EMBL/GenBank/DDBJ databases">
        <title>Long read genome sequence of the mycoparasitic Pythium oligandrum ATCC 38472 isolated from sugarbeet rhizosphere.</title>
        <authorList>
            <person name="Gaulin E."/>
        </authorList>
    </citation>
    <scope>NUCLEOTIDE SEQUENCE</scope>
    <source>
        <strain evidence="16">ATCC 38472_TT</strain>
    </source>
</reference>
<feature type="domain" description="HRDC" evidence="13">
    <location>
        <begin position="491"/>
        <end position="560"/>
    </location>
</feature>
<dbReference type="Pfam" id="PF00271">
    <property type="entry name" value="Helicase_C"/>
    <property type="match status" value="1"/>
</dbReference>
<dbReference type="InterPro" id="IPR014001">
    <property type="entry name" value="Helicase_ATP-bd"/>
</dbReference>
<evidence type="ECO:0000256" key="11">
    <source>
        <dbReference type="RuleBase" id="RU364117"/>
    </source>
</evidence>
<evidence type="ECO:0000256" key="4">
    <source>
        <dbReference type="ARBA" id="ARBA00022801"/>
    </source>
</evidence>
<dbReference type="AlphaFoldDB" id="A0A8K1CC49"/>
<dbReference type="PROSITE" id="PS50967">
    <property type="entry name" value="HRDC"/>
    <property type="match status" value="1"/>
</dbReference>
<evidence type="ECO:0000256" key="5">
    <source>
        <dbReference type="ARBA" id="ARBA00022806"/>
    </source>
</evidence>
<sequence>MATIRWRRRRALSLLCASYGSKRCRSHSALPSLEAACALVLGEDAPRISREQALAVEHAVHGYSVFVHLPTGAGKSLAFQAPALMTSSWKTTLVVSPLLALMHDQVANLTRKGVPAVQVSAETSRRKTPLLTQLADKRLVYTTPEFLLQNSEMRAWLQELARREALARLVLDEAHCLLEWGNTFRPTYLELSQWKTRCFPHVPVTLATATIADDDIARLAELFHAQLQRPNDVRSDTDAARHAQMVLVQQIADRTNLKMEVVRKVEGQTAAFIQQRVGEATAIVYCLTRLEAEQVCLELVRLGCRAGVYHGGLPRKRREFVRKQWMGGQLSIICATSAFGMGIDRADVRFVVHHSLPLSIASYYQQIGRAGRDGQLAECLLLYAPEDKQRASAITTERLDLDMMQEPTVSTGSSYLNIEEMAAFCESSDCRREQLFTHFGYNFEATTCPRACNCGPLVDGYVTEALDESNAHEQREDFEASRGDDIDDEDSGPAASQVEYYYQKVLAEARRQKLPKRETLSRRAIREILRTEPQTIEEMAMIRGVGHDKATRYFYTFSFR</sequence>
<dbReference type="InterPro" id="IPR027417">
    <property type="entry name" value="P-loop_NTPase"/>
</dbReference>
<protein>
    <recommendedName>
        <fullName evidence="11">ATP-dependent DNA helicase</fullName>
        <ecNumber evidence="11">5.6.2.4</ecNumber>
    </recommendedName>
</protein>
<dbReference type="GO" id="GO:0043138">
    <property type="term" value="F:3'-5' DNA helicase activity"/>
    <property type="evidence" value="ECO:0007669"/>
    <property type="project" value="UniProtKB-EC"/>
</dbReference>
<dbReference type="OrthoDB" id="10261556at2759"/>
<evidence type="ECO:0000256" key="9">
    <source>
        <dbReference type="ARBA" id="ARBA00023242"/>
    </source>
</evidence>
<feature type="domain" description="Helicase ATP-binding" evidence="14">
    <location>
        <begin position="56"/>
        <end position="229"/>
    </location>
</feature>
<evidence type="ECO:0000256" key="10">
    <source>
        <dbReference type="ARBA" id="ARBA00034617"/>
    </source>
</evidence>